<keyword evidence="5" id="KW-1185">Reference proteome</keyword>
<keyword evidence="3" id="KW-0812">Transmembrane</keyword>
<protein>
    <submittedName>
        <fullName evidence="4">Uncharacterized protein</fullName>
    </submittedName>
</protein>
<reference evidence="4 5" key="1">
    <citation type="journal article" date="2019" name="Appl. Microbiol. Biotechnol.">
        <title>Genome sequence of Isaria javanica and comparative genome analysis insights into family S53 peptidase evolution in fungal entomopathogens.</title>
        <authorList>
            <person name="Lin R."/>
            <person name="Zhang X."/>
            <person name="Xin B."/>
            <person name="Zou M."/>
            <person name="Gao Y."/>
            <person name="Qin F."/>
            <person name="Hu Q."/>
            <person name="Xie B."/>
            <person name="Cheng X."/>
        </authorList>
    </citation>
    <scope>NUCLEOTIDE SEQUENCE [LARGE SCALE GENOMIC DNA]</scope>
    <source>
        <strain evidence="4 5">IJ1G</strain>
    </source>
</reference>
<dbReference type="Proteomes" id="UP000315783">
    <property type="component" value="Unassembled WGS sequence"/>
</dbReference>
<feature type="compositionally biased region" description="Basic residues" evidence="2">
    <location>
        <begin position="339"/>
        <end position="349"/>
    </location>
</feature>
<evidence type="ECO:0000313" key="5">
    <source>
        <dbReference type="Proteomes" id="UP000315783"/>
    </source>
</evidence>
<dbReference type="STRING" id="43265.A0A545UUN0"/>
<feature type="transmembrane region" description="Helical" evidence="3">
    <location>
        <begin position="734"/>
        <end position="758"/>
    </location>
</feature>
<accession>A0A545UUN0</accession>
<dbReference type="EMBL" id="SPUK01000013">
    <property type="protein sequence ID" value="TQV93162.1"/>
    <property type="molecule type" value="Genomic_DNA"/>
</dbReference>
<organism evidence="4 5">
    <name type="scientific">Cordyceps javanica</name>
    <dbReference type="NCBI Taxonomy" id="43265"/>
    <lineage>
        <taxon>Eukaryota</taxon>
        <taxon>Fungi</taxon>
        <taxon>Dikarya</taxon>
        <taxon>Ascomycota</taxon>
        <taxon>Pezizomycotina</taxon>
        <taxon>Sordariomycetes</taxon>
        <taxon>Hypocreomycetidae</taxon>
        <taxon>Hypocreales</taxon>
        <taxon>Cordycipitaceae</taxon>
        <taxon>Cordyceps</taxon>
    </lineage>
</organism>
<feature type="region of interest" description="Disordered" evidence="2">
    <location>
        <begin position="225"/>
        <end position="255"/>
    </location>
</feature>
<feature type="region of interest" description="Disordered" evidence="2">
    <location>
        <begin position="99"/>
        <end position="129"/>
    </location>
</feature>
<proteinExistence type="predicted"/>
<keyword evidence="3" id="KW-1133">Transmembrane helix</keyword>
<sequence length="782" mass="86841">MPVPPHMKHDVRFSLPEMRFSDHEDSLDWLQDEEENQETLADESRLSCCYISTARADSIATHVLDSSLARADHVLRLRKQARRERRALKASGDYLGVQGINPGTGRIDVETPTDSEESQPGLEASMEEQLRPKRTVVTFDPKIDEKERKKMLLKAREDELRRMEKSKQEAEELANQLMWRRYTKEWSIVKDPGAGKLPCKQPKSPLSTDPPVEVTASQLQTKLISLDDSQKEVGSGESLDSAGQNDRESCGTVVRTPRQRSFANVSRAALELFENGISFDHSFRSKKAVHGASSESESSGGISPATKVQAGPAYDANLKSQPFLGNCDNNPEDPGGQKTKPRHRTSTRKAFREVTNSLRTTKSLSNILMTSTQARIQTMAKRHIMRKELAGSPAEPHTIGAWVENVDQKLEQAKTIPPSLPTIKHEEPLQLMDGVGDGSTPDKRHEEMRVMRMGFLDSTNDDKENWEGHNLDAQRGAKNEVPNTMRGTAARDEYACTHTTITTGSIRLNANPLEGCNPLIETKPEQPIAFYPERRLNGSSKGEDTEAAILNDITCPVPRNIPKDVRPYALKTTRVPNRLQLRQKKVDTEIQSTEPKLSPTSHSRSQEGVKGAPKTILKLTHAEDRKKKKKKKAATSADAVLNKQKQAERSYCERCSERLFPTHLVEDDAIATHTADAYAAQATQTADLSAIFDCTLRPLVAAVEMYCKIVRPVFDPYSSLWERNAKKQTTVLDAVVLVLALPGAMVVIALVVWGLHILTAVGSCLQSAGRAVAGNVFLLFGW</sequence>
<evidence type="ECO:0000313" key="4">
    <source>
        <dbReference type="EMBL" id="TQV93162.1"/>
    </source>
</evidence>
<evidence type="ECO:0000256" key="3">
    <source>
        <dbReference type="SAM" id="Phobius"/>
    </source>
</evidence>
<dbReference type="AlphaFoldDB" id="A0A545UUN0"/>
<feature type="coiled-coil region" evidence="1">
    <location>
        <begin position="143"/>
        <end position="180"/>
    </location>
</feature>
<feature type="region of interest" description="Disordered" evidence="2">
    <location>
        <begin position="317"/>
        <end position="349"/>
    </location>
</feature>
<feature type="region of interest" description="Disordered" evidence="2">
    <location>
        <begin position="582"/>
        <end position="612"/>
    </location>
</feature>
<evidence type="ECO:0000256" key="2">
    <source>
        <dbReference type="SAM" id="MobiDB-lite"/>
    </source>
</evidence>
<keyword evidence="3" id="KW-0472">Membrane</keyword>
<comment type="caution">
    <text evidence="4">The sequence shown here is derived from an EMBL/GenBank/DDBJ whole genome shotgun (WGS) entry which is preliminary data.</text>
</comment>
<evidence type="ECO:0000256" key="1">
    <source>
        <dbReference type="SAM" id="Coils"/>
    </source>
</evidence>
<name>A0A545UUN0_9HYPO</name>
<gene>
    <name evidence="4" type="ORF">IF1G_08465</name>
</gene>
<feature type="compositionally biased region" description="Polar residues" evidence="2">
    <location>
        <begin position="589"/>
        <end position="603"/>
    </location>
</feature>
<keyword evidence="1" id="KW-0175">Coiled coil</keyword>